<dbReference type="RefSeq" id="WP_345408377.1">
    <property type="nucleotide sequence ID" value="NZ_BAABHG010000027.1"/>
</dbReference>
<accession>A0ABW5GUT8</accession>
<organism evidence="1 2">
    <name type="scientific">Amycolatopsis samaneae</name>
    <dbReference type="NCBI Taxonomy" id="664691"/>
    <lineage>
        <taxon>Bacteria</taxon>
        <taxon>Bacillati</taxon>
        <taxon>Actinomycetota</taxon>
        <taxon>Actinomycetes</taxon>
        <taxon>Pseudonocardiales</taxon>
        <taxon>Pseudonocardiaceae</taxon>
        <taxon>Amycolatopsis</taxon>
    </lineage>
</organism>
<dbReference type="SUPFAM" id="SSF160113">
    <property type="entry name" value="YegP-like"/>
    <property type="match status" value="1"/>
</dbReference>
<keyword evidence="2" id="KW-1185">Reference proteome</keyword>
<sequence length="121" mass="13768">MRWRLLGGNNTSLGTSALDYRRSEDCLASISWLSVHLGELTAEFGHAGGGRWRWRLRSGTDAVAVAAHAYGRRIEAQRGLDRFRAATKEATTTEKIETVIDWRKKYRMNSRESSERRIGDQ</sequence>
<dbReference type="EMBL" id="JBHUKU010000027">
    <property type="protein sequence ID" value="MFD2464713.1"/>
    <property type="molecule type" value="Genomic_DNA"/>
</dbReference>
<dbReference type="InterPro" id="IPR036913">
    <property type="entry name" value="YegP-like_sf"/>
</dbReference>
<proteinExistence type="predicted"/>
<protein>
    <submittedName>
        <fullName evidence="1">DUF1508 domain-containing protein</fullName>
    </submittedName>
</protein>
<reference evidence="2" key="1">
    <citation type="journal article" date="2019" name="Int. J. Syst. Evol. Microbiol.">
        <title>The Global Catalogue of Microorganisms (GCM) 10K type strain sequencing project: providing services to taxonomists for standard genome sequencing and annotation.</title>
        <authorList>
            <consortium name="The Broad Institute Genomics Platform"/>
            <consortium name="The Broad Institute Genome Sequencing Center for Infectious Disease"/>
            <person name="Wu L."/>
            <person name="Ma J."/>
        </authorList>
    </citation>
    <scope>NUCLEOTIDE SEQUENCE [LARGE SCALE GENOMIC DNA]</scope>
    <source>
        <strain evidence="2">CGMCC 4.7643</strain>
    </source>
</reference>
<dbReference type="Gene3D" id="2.30.29.80">
    <property type="match status" value="1"/>
</dbReference>
<dbReference type="Proteomes" id="UP001597419">
    <property type="component" value="Unassembled WGS sequence"/>
</dbReference>
<evidence type="ECO:0000313" key="1">
    <source>
        <dbReference type="EMBL" id="MFD2464713.1"/>
    </source>
</evidence>
<comment type="caution">
    <text evidence="1">The sequence shown here is derived from an EMBL/GenBank/DDBJ whole genome shotgun (WGS) entry which is preliminary data.</text>
</comment>
<evidence type="ECO:0000313" key="2">
    <source>
        <dbReference type="Proteomes" id="UP001597419"/>
    </source>
</evidence>
<gene>
    <name evidence="1" type="ORF">ACFSYJ_39265</name>
</gene>
<name>A0ABW5GUT8_9PSEU</name>